<name>A0A6A5SVF1_9PLEO</name>
<feature type="transmembrane region" description="Helical" evidence="7">
    <location>
        <begin position="358"/>
        <end position="382"/>
    </location>
</feature>
<evidence type="ECO:0000256" key="6">
    <source>
        <dbReference type="SAM" id="MobiDB-lite"/>
    </source>
</evidence>
<feature type="compositionally biased region" description="Polar residues" evidence="6">
    <location>
        <begin position="80"/>
        <end position="93"/>
    </location>
</feature>
<evidence type="ECO:0000256" key="2">
    <source>
        <dbReference type="ARBA" id="ARBA00008066"/>
    </source>
</evidence>
<keyword evidence="10" id="KW-1185">Reference proteome</keyword>
<dbReference type="PANTHER" id="PTHR22950">
    <property type="entry name" value="AMINO ACID TRANSPORTER"/>
    <property type="match status" value="1"/>
</dbReference>
<feature type="transmembrane region" description="Helical" evidence="7">
    <location>
        <begin position="279"/>
        <end position="299"/>
    </location>
</feature>
<dbReference type="Proteomes" id="UP000800038">
    <property type="component" value="Unassembled WGS sequence"/>
</dbReference>
<feature type="transmembrane region" description="Helical" evidence="7">
    <location>
        <begin position="501"/>
        <end position="521"/>
    </location>
</feature>
<accession>A0A6A5SVF1</accession>
<feature type="transmembrane region" description="Helical" evidence="7">
    <location>
        <begin position="178"/>
        <end position="200"/>
    </location>
</feature>
<dbReference type="OrthoDB" id="294730at2759"/>
<reference evidence="9" key="1">
    <citation type="journal article" date="2020" name="Stud. Mycol.">
        <title>101 Dothideomycetes genomes: a test case for predicting lifestyles and emergence of pathogens.</title>
        <authorList>
            <person name="Haridas S."/>
            <person name="Albert R."/>
            <person name="Binder M."/>
            <person name="Bloem J."/>
            <person name="Labutti K."/>
            <person name="Salamov A."/>
            <person name="Andreopoulos B."/>
            <person name="Baker S."/>
            <person name="Barry K."/>
            <person name="Bills G."/>
            <person name="Bluhm B."/>
            <person name="Cannon C."/>
            <person name="Castanera R."/>
            <person name="Culley D."/>
            <person name="Daum C."/>
            <person name="Ezra D."/>
            <person name="Gonzalez J."/>
            <person name="Henrissat B."/>
            <person name="Kuo A."/>
            <person name="Liang C."/>
            <person name="Lipzen A."/>
            <person name="Lutzoni F."/>
            <person name="Magnuson J."/>
            <person name="Mondo S."/>
            <person name="Nolan M."/>
            <person name="Ohm R."/>
            <person name="Pangilinan J."/>
            <person name="Park H.-J."/>
            <person name="Ramirez L."/>
            <person name="Alfaro M."/>
            <person name="Sun H."/>
            <person name="Tritt A."/>
            <person name="Yoshinaga Y."/>
            <person name="Zwiers L.-H."/>
            <person name="Turgeon B."/>
            <person name="Goodwin S."/>
            <person name="Spatafora J."/>
            <person name="Crous P."/>
            <person name="Grigoriev I."/>
        </authorList>
    </citation>
    <scope>NUCLEOTIDE SEQUENCE</scope>
    <source>
        <strain evidence="9">CBS 161.51</strain>
    </source>
</reference>
<comment type="subcellular location">
    <subcellularLocation>
        <location evidence="1">Membrane</location>
        <topology evidence="1">Multi-pass membrane protein</topology>
    </subcellularLocation>
</comment>
<keyword evidence="4 7" id="KW-1133">Transmembrane helix</keyword>
<feature type="compositionally biased region" description="Basic and acidic residues" evidence="6">
    <location>
        <begin position="17"/>
        <end position="27"/>
    </location>
</feature>
<dbReference type="EMBL" id="ML976053">
    <property type="protein sequence ID" value="KAF1941077.1"/>
    <property type="molecule type" value="Genomic_DNA"/>
</dbReference>
<evidence type="ECO:0000256" key="3">
    <source>
        <dbReference type="ARBA" id="ARBA00022692"/>
    </source>
</evidence>
<organism evidence="9 10">
    <name type="scientific">Clathrospora elynae</name>
    <dbReference type="NCBI Taxonomy" id="706981"/>
    <lineage>
        <taxon>Eukaryota</taxon>
        <taxon>Fungi</taxon>
        <taxon>Dikarya</taxon>
        <taxon>Ascomycota</taxon>
        <taxon>Pezizomycotina</taxon>
        <taxon>Dothideomycetes</taxon>
        <taxon>Pleosporomycetidae</taxon>
        <taxon>Pleosporales</taxon>
        <taxon>Diademaceae</taxon>
        <taxon>Clathrospora</taxon>
    </lineage>
</organism>
<gene>
    <name evidence="9" type="ORF">EJ02DRAFT_211508</name>
</gene>
<sequence length="547" mass="59863">MSKNDSTTACGDLLKQQSHDLDTKPESLKAVPMSPKRPTLPFEAGPTQDSENLMRHPAFIDGEKYDSQSESDTHVGDVSDIQNASQRPTSSEPSAKKKLTTSQAVIIFVTNEVGIGMLSLPAALNTLGFFPGILCIFVMGMLSLYTAYNLVQYWRKYPYMLNIVDYGRVLGGPWLEGIFAVGFLINMALISASALVTLTIGLNTVSEHAACTVVFTVVSALAMWAMCVPHSMRFVSWASWPCTASIIATVLIVMITLGVQGPRDPMVPLNLKVIGNPTFTQAVSAFLNIAFAFAGNQAFPTVLAEMENPSRDFPRAVTIEKCISTTIYIVVAATVYALSGEQVASPALGSLQTTMAKVSYAVSFIGLLGTGLVFGMTAARYLHVFFMRHINFLKRNNNDTNGNERRSSTARDPSRGRRSSIVVPEASNKADWAVWIFSVTLFWVVVWILANAIPVFNSLLNISASLLLSWFTWGITVLFWFHLNWNGKWRSSWKKLATATLNAFIMLLVFFMMVPGMYASIDALLAVFADPNQQVNGAFTCADNSAV</sequence>
<feature type="transmembrane region" description="Helical" evidence="7">
    <location>
        <begin position="129"/>
        <end position="151"/>
    </location>
</feature>
<dbReference type="PIRSF" id="PIRSF006060">
    <property type="entry name" value="AA_transporter"/>
    <property type="match status" value="1"/>
</dbReference>
<feature type="transmembrane region" description="Helical" evidence="7">
    <location>
        <begin position="237"/>
        <end position="259"/>
    </location>
</feature>
<feature type="region of interest" description="Disordered" evidence="6">
    <location>
        <begin position="1"/>
        <end position="96"/>
    </location>
</feature>
<proteinExistence type="inferred from homology"/>
<dbReference type="Gene3D" id="1.20.1740.10">
    <property type="entry name" value="Amino acid/polyamine transporter I"/>
    <property type="match status" value="1"/>
</dbReference>
<feature type="transmembrane region" description="Helical" evidence="7">
    <location>
        <begin position="104"/>
        <end position="123"/>
    </location>
</feature>
<protein>
    <recommendedName>
        <fullName evidence="8">Amino acid transporter transmembrane domain-containing protein</fullName>
    </recommendedName>
</protein>
<evidence type="ECO:0000256" key="7">
    <source>
        <dbReference type="SAM" id="Phobius"/>
    </source>
</evidence>
<dbReference type="GO" id="GO:0016020">
    <property type="term" value="C:membrane"/>
    <property type="evidence" value="ECO:0007669"/>
    <property type="project" value="UniProtKB-SubCell"/>
</dbReference>
<comment type="similarity">
    <text evidence="2">Belongs to the amino acid/polyamine transporter 2 family.</text>
</comment>
<feature type="domain" description="Amino acid transporter transmembrane" evidence="8">
    <location>
        <begin position="98"/>
        <end position="518"/>
    </location>
</feature>
<feature type="compositionally biased region" description="Basic and acidic residues" evidence="6">
    <location>
        <begin position="61"/>
        <end position="77"/>
    </location>
</feature>
<dbReference type="InterPro" id="IPR013057">
    <property type="entry name" value="AA_transpt_TM"/>
</dbReference>
<evidence type="ECO:0000313" key="9">
    <source>
        <dbReference type="EMBL" id="KAF1941077.1"/>
    </source>
</evidence>
<keyword evidence="5 7" id="KW-0472">Membrane</keyword>
<evidence type="ECO:0000256" key="5">
    <source>
        <dbReference type="ARBA" id="ARBA00023136"/>
    </source>
</evidence>
<dbReference type="PANTHER" id="PTHR22950:SF479">
    <property type="entry name" value="AMINO ACID TRANSPORTER (EUROFUNG)-RELATED"/>
    <property type="match status" value="1"/>
</dbReference>
<dbReference type="Pfam" id="PF01490">
    <property type="entry name" value="Aa_trans"/>
    <property type="match status" value="1"/>
</dbReference>
<evidence type="ECO:0000313" key="10">
    <source>
        <dbReference type="Proteomes" id="UP000800038"/>
    </source>
</evidence>
<feature type="transmembrane region" description="Helical" evidence="7">
    <location>
        <begin position="206"/>
        <end position="225"/>
    </location>
</feature>
<feature type="transmembrane region" description="Helical" evidence="7">
    <location>
        <begin position="319"/>
        <end position="338"/>
    </location>
</feature>
<evidence type="ECO:0000256" key="4">
    <source>
        <dbReference type="ARBA" id="ARBA00022989"/>
    </source>
</evidence>
<keyword evidence="3 7" id="KW-0812">Transmembrane</keyword>
<feature type="transmembrane region" description="Helical" evidence="7">
    <location>
        <begin position="432"/>
        <end position="453"/>
    </location>
</feature>
<dbReference type="AlphaFoldDB" id="A0A6A5SVF1"/>
<dbReference type="GO" id="GO:0015179">
    <property type="term" value="F:L-amino acid transmembrane transporter activity"/>
    <property type="evidence" value="ECO:0007669"/>
    <property type="project" value="TreeGrafter"/>
</dbReference>
<evidence type="ECO:0000259" key="8">
    <source>
        <dbReference type="Pfam" id="PF01490"/>
    </source>
</evidence>
<feature type="transmembrane region" description="Helical" evidence="7">
    <location>
        <begin position="459"/>
        <end position="481"/>
    </location>
</feature>
<evidence type="ECO:0000256" key="1">
    <source>
        <dbReference type="ARBA" id="ARBA00004141"/>
    </source>
</evidence>